<name>M3YND3_MUSPF</name>
<reference evidence="2" key="1">
    <citation type="submission" date="2024-06" db="UniProtKB">
        <authorList>
            <consortium name="Ensembl"/>
        </authorList>
    </citation>
    <scope>IDENTIFICATION</scope>
</reference>
<feature type="region of interest" description="Disordered" evidence="1">
    <location>
        <begin position="1"/>
        <end position="63"/>
    </location>
</feature>
<feature type="compositionally biased region" description="Polar residues" evidence="1">
    <location>
        <begin position="1"/>
        <end position="12"/>
    </location>
</feature>
<proteinExistence type="predicted"/>
<dbReference type="STRING" id="9669.ENSMPUP00000012840"/>
<evidence type="ECO:0000313" key="2">
    <source>
        <dbReference type="Ensembl" id="ENSMPUP00000012840.1"/>
    </source>
</evidence>
<sequence length="63" mass="7009">MARKSQSPSDSVFQFDIPGSPRKAGSEAPHSSTDSPGSVFLREREQARKGKRSTRQREKQAPH</sequence>
<organism evidence="2">
    <name type="scientific">Mustela putorius furo</name>
    <name type="common">European domestic ferret</name>
    <name type="synonym">Mustela furo</name>
    <dbReference type="NCBI Taxonomy" id="9669"/>
    <lineage>
        <taxon>Eukaryota</taxon>
        <taxon>Metazoa</taxon>
        <taxon>Chordata</taxon>
        <taxon>Craniata</taxon>
        <taxon>Vertebrata</taxon>
        <taxon>Euteleostomi</taxon>
        <taxon>Mammalia</taxon>
        <taxon>Eutheria</taxon>
        <taxon>Laurasiatheria</taxon>
        <taxon>Carnivora</taxon>
        <taxon>Caniformia</taxon>
        <taxon>Musteloidea</taxon>
        <taxon>Mustelidae</taxon>
        <taxon>Mustelinae</taxon>
        <taxon>Mustela</taxon>
    </lineage>
</organism>
<dbReference type="EMBL" id="AEYP01052625">
    <property type="status" value="NOT_ANNOTATED_CDS"/>
    <property type="molecule type" value="Genomic_DNA"/>
</dbReference>
<dbReference type="InParanoid" id="M3YND3"/>
<evidence type="ECO:0000256" key="1">
    <source>
        <dbReference type="SAM" id="MobiDB-lite"/>
    </source>
</evidence>
<dbReference type="HOGENOM" id="CLU_2885195_0_0_1"/>
<protein>
    <submittedName>
        <fullName evidence="2">Uncharacterized protein</fullName>
    </submittedName>
</protein>
<accession>M3YND3</accession>
<dbReference type="EMBL" id="AEYP01052626">
    <property type="status" value="NOT_ANNOTATED_CDS"/>
    <property type="molecule type" value="Genomic_DNA"/>
</dbReference>
<dbReference type="AlphaFoldDB" id="M3YND3"/>
<dbReference type="Ensembl" id="ENSMPUT00000013048.1">
    <property type="protein sequence ID" value="ENSMPUP00000012840.1"/>
    <property type="gene ID" value="ENSMPUG00000012939.1"/>
</dbReference>